<keyword evidence="4" id="KW-1133">Transmembrane helix</keyword>
<dbReference type="InterPro" id="IPR001245">
    <property type="entry name" value="Ser-Thr/Tyr_kinase_cat_dom"/>
</dbReference>
<feature type="transmembrane region" description="Helical" evidence="4">
    <location>
        <begin position="62"/>
        <end position="81"/>
    </location>
</feature>
<evidence type="ECO:0000313" key="6">
    <source>
        <dbReference type="EMBL" id="KAF5202634.1"/>
    </source>
</evidence>
<dbReference type="GO" id="GO:0005886">
    <property type="term" value="C:plasma membrane"/>
    <property type="evidence" value="ECO:0007669"/>
    <property type="project" value="TreeGrafter"/>
</dbReference>
<dbReference type="InterPro" id="IPR011009">
    <property type="entry name" value="Kinase-like_dom_sf"/>
</dbReference>
<dbReference type="PROSITE" id="PS50011">
    <property type="entry name" value="PROTEIN_KINASE_DOM"/>
    <property type="match status" value="1"/>
</dbReference>
<dbReference type="GO" id="GO:0005524">
    <property type="term" value="F:ATP binding"/>
    <property type="evidence" value="ECO:0007669"/>
    <property type="project" value="UniProtKB-KW"/>
</dbReference>
<dbReference type="PANTHER" id="PTHR27001:SF931">
    <property type="entry name" value="OS11G0664100 PROTEIN"/>
    <property type="match status" value="1"/>
</dbReference>
<gene>
    <name evidence="6" type="ORF">FRX31_007779</name>
</gene>
<name>A0A7J6WYZ0_THATH</name>
<evidence type="ECO:0000256" key="1">
    <source>
        <dbReference type="ARBA" id="ARBA00022741"/>
    </source>
</evidence>
<feature type="domain" description="Protein kinase" evidence="5">
    <location>
        <begin position="123"/>
        <end position="383"/>
    </location>
</feature>
<dbReference type="Gene3D" id="1.10.510.10">
    <property type="entry name" value="Transferase(Phosphotransferase) domain 1"/>
    <property type="match status" value="1"/>
</dbReference>
<dbReference type="OrthoDB" id="10252171at2759"/>
<keyword evidence="6" id="KW-0808">Transferase</keyword>
<dbReference type="PANTHER" id="PTHR27001">
    <property type="entry name" value="OS01G0253100 PROTEIN"/>
    <property type="match status" value="1"/>
</dbReference>
<dbReference type="InterPro" id="IPR000719">
    <property type="entry name" value="Prot_kinase_dom"/>
</dbReference>
<evidence type="ECO:0000259" key="5">
    <source>
        <dbReference type="PROSITE" id="PS50011"/>
    </source>
</evidence>
<keyword evidence="7" id="KW-1185">Reference proteome</keyword>
<evidence type="ECO:0000256" key="2">
    <source>
        <dbReference type="ARBA" id="ARBA00022840"/>
    </source>
</evidence>
<dbReference type="Pfam" id="PF07714">
    <property type="entry name" value="PK_Tyr_Ser-Thr"/>
    <property type="match status" value="1"/>
</dbReference>
<organism evidence="6 7">
    <name type="scientific">Thalictrum thalictroides</name>
    <name type="common">Rue-anemone</name>
    <name type="synonym">Anemone thalictroides</name>
    <dbReference type="NCBI Taxonomy" id="46969"/>
    <lineage>
        <taxon>Eukaryota</taxon>
        <taxon>Viridiplantae</taxon>
        <taxon>Streptophyta</taxon>
        <taxon>Embryophyta</taxon>
        <taxon>Tracheophyta</taxon>
        <taxon>Spermatophyta</taxon>
        <taxon>Magnoliopsida</taxon>
        <taxon>Ranunculales</taxon>
        <taxon>Ranunculaceae</taxon>
        <taxon>Thalictroideae</taxon>
        <taxon>Thalictrum</taxon>
    </lineage>
</organism>
<keyword evidence="6" id="KW-0675">Receptor</keyword>
<protein>
    <submittedName>
        <fullName evidence="6">Wall-associated receptor kinase-like</fullName>
    </submittedName>
</protein>
<sequence>MALAVSTLKARKANAAFSSSTCQNEVRGGTGSGGIEETVVQNHGFHTLFKALRLSSDSGGGWIALLATIISNLLFVLGALLKEKYDRKRDDQRKEEEEKRAKSEFFERNGGSQIQDRFLIFTVNDVKDLTNNYHPSLRLADEDTYRGTLVSNPVIVKKGIKVPKQNVQKFLSIMENLYEDRHRNIIRVIGGCFETCCPVIVYEFVGESLEKVIADLSWYSRFQLIRDIANGLWLLHVRKNIFHGALSPSTIFVDENNVGKICIMEFSTTLWDNGLYADIHKNGKAADVYRFGMIVSHLITGISPNSQSPTYKDLLKMKVDDFIAEIDKVPGLVRASVGSIWNMLELGIRCSDEKQHLRPVVETILEKVERIVREFERIPRSRL</sequence>
<dbReference type="GO" id="GO:0004672">
    <property type="term" value="F:protein kinase activity"/>
    <property type="evidence" value="ECO:0007669"/>
    <property type="project" value="InterPro"/>
</dbReference>
<dbReference type="Proteomes" id="UP000554482">
    <property type="component" value="Unassembled WGS sequence"/>
</dbReference>
<dbReference type="Gene3D" id="3.30.200.20">
    <property type="entry name" value="Phosphorylase Kinase, domain 1"/>
    <property type="match status" value="1"/>
</dbReference>
<dbReference type="AlphaFoldDB" id="A0A7J6WYZ0"/>
<dbReference type="SUPFAM" id="SSF56112">
    <property type="entry name" value="Protein kinase-like (PK-like)"/>
    <property type="match status" value="1"/>
</dbReference>
<reference evidence="6 7" key="1">
    <citation type="submission" date="2020-06" db="EMBL/GenBank/DDBJ databases">
        <title>Transcriptomic and genomic resources for Thalictrum thalictroides and T. hernandezii: Facilitating candidate gene discovery in an emerging model plant lineage.</title>
        <authorList>
            <person name="Arias T."/>
            <person name="Riano-Pachon D.M."/>
            <person name="Di Stilio V.S."/>
        </authorList>
    </citation>
    <scope>NUCLEOTIDE SEQUENCE [LARGE SCALE GENOMIC DNA]</scope>
    <source>
        <strain evidence="7">cv. WT478/WT964</strain>
        <tissue evidence="6">Leaves</tissue>
    </source>
</reference>
<keyword evidence="4" id="KW-0472">Membrane</keyword>
<proteinExistence type="predicted"/>
<accession>A0A7J6WYZ0</accession>
<keyword evidence="1" id="KW-0547">Nucleotide-binding</keyword>
<keyword evidence="6" id="KW-0418">Kinase</keyword>
<comment type="caution">
    <text evidence="6">The sequence shown here is derived from an EMBL/GenBank/DDBJ whole genome shotgun (WGS) entry which is preliminary data.</text>
</comment>
<keyword evidence="2" id="KW-0067">ATP-binding</keyword>
<dbReference type="EMBL" id="JABWDY010007825">
    <property type="protein sequence ID" value="KAF5202634.1"/>
    <property type="molecule type" value="Genomic_DNA"/>
</dbReference>
<evidence type="ECO:0000313" key="7">
    <source>
        <dbReference type="Proteomes" id="UP000554482"/>
    </source>
</evidence>
<evidence type="ECO:0000256" key="3">
    <source>
        <dbReference type="SAM" id="MobiDB-lite"/>
    </source>
</evidence>
<feature type="region of interest" description="Disordered" evidence="3">
    <location>
        <begin position="87"/>
        <end position="106"/>
    </location>
</feature>
<evidence type="ECO:0000256" key="4">
    <source>
        <dbReference type="SAM" id="Phobius"/>
    </source>
</evidence>
<keyword evidence="4" id="KW-0812">Transmembrane</keyword>